<name>A0AAD6UQ53_9AGAR</name>
<proteinExistence type="predicted"/>
<accession>A0AAD6UQ53</accession>
<dbReference type="AlphaFoldDB" id="A0AAD6UQ53"/>
<comment type="caution">
    <text evidence="2">The sequence shown here is derived from an EMBL/GenBank/DDBJ whole genome shotgun (WGS) entry which is preliminary data.</text>
</comment>
<evidence type="ECO:0000313" key="2">
    <source>
        <dbReference type="EMBL" id="KAJ7191305.1"/>
    </source>
</evidence>
<evidence type="ECO:0000256" key="1">
    <source>
        <dbReference type="SAM" id="MobiDB-lite"/>
    </source>
</evidence>
<protein>
    <submittedName>
        <fullName evidence="2">Uncharacterized protein</fullName>
    </submittedName>
</protein>
<dbReference type="Proteomes" id="UP001219525">
    <property type="component" value="Unassembled WGS sequence"/>
</dbReference>
<feature type="region of interest" description="Disordered" evidence="1">
    <location>
        <begin position="231"/>
        <end position="252"/>
    </location>
</feature>
<keyword evidence="3" id="KW-1185">Reference proteome</keyword>
<feature type="region of interest" description="Disordered" evidence="1">
    <location>
        <begin position="137"/>
        <end position="159"/>
    </location>
</feature>
<feature type="compositionally biased region" description="Polar residues" evidence="1">
    <location>
        <begin position="142"/>
        <end position="159"/>
    </location>
</feature>
<dbReference type="EMBL" id="JARJCW010000134">
    <property type="protein sequence ID" value="KAJ7191305.1"/>
    <property type="molecule type" value="Genomic_DNA"/>
</dbReference>
<organism evidence="2 3">
    <name type="scientific">Mycena pura</name>
    <dbReference type="NCBI Taxonomy" id="153505"/>
    <lineage>
        <taxon>Eukaryota</taxon>
        <taxon>Fungi</taxon>
        <taxon>Dikarya</taxon>
        <taxon>Basidiomycota</taxon>
        <taxon>Agaricomycotina</taxon>
        <taxon>Agaricomycetes</taxon>
        <taxon>Agaricomycetidae</taxon>
        <taxon>Agaricales</taxon>
        <taxon>Marasmiineae</taxon>
        <taxon>Mycenaceae</taxon>
        <taxon>Mycena</taxon>
    </lineage>
</organism>
<sequence length="252" mass="27079">MASHRRAFKAGCNGDGPVTPFNAAVADVHTTARQGPAAVSDMASHRRAFKAGCNGDGPVTPFNAAVADVHTTARQGPAAADSSYIDAPTATRMVASMVPDWWGRLDRLLGTVVSEPMHKSTHAQVNASQRTKIQTPLGAQVNPPSQSVNPQSNEESNSVRTKMRQMFTNLSASTSTSVCAGLRQFYTFTTSISVLITSRNVGAQERHVFGYQIDHVTAYCRIETWRSQHSEGTGIRSKPVSVVNGDEHEKVA</sequence>
<gene>
    <name evidence="2" type="ORF">GGX14DRAFT_407241</name>
</gene>
<reference evidence="2" key="1">
    <citation type="submission" date="2023-03" db="EMBL/GenBank/DDBJ databases">
        <title>Massive genome expansion in bonnet fungi (Mycena s.s.) driven by repeated elements and novel gene families across ecological guilds.</title>
        <authorList>
            <consortium name="Lawrence Berkeley National Laboratory"/>
            <person name="Harder C.B."/>
            <person name="Miyauchi S."/>
            <person name="Viragh M."/>
            <person name="Kuo A."/>
            <person name="Thoen E."/>
            <person name="Andreopoulos B."/>
            <person name="Lu D."/>
            <person name="Skrede I."/>
            <person name="Drula E."/>
            <person name="Henrissat B."/>
            <person name="Morin E."/>
            <person name="Kohler A."/>
            <person name="Barry K."/>
            <person name="LaButti K."/>
            <person name="Morin E."/>
            <person name="Salamov A."/>
            <person name="Lipzen A."/>
            <person name="Mereny Z."/>
            <person name="Hegedus B."/>
            <person name="Baldrian P."/>
            <person name="Stursova M."/>
            <person name="Weitz H."/>
            <person name="Taylor A."/>
            <person name="Grigoriev I.V."/>
            <person name="Nagy L.G."/>
            <person name="Martin F."/>
            <person name="Kauserud H."/>
        </authorList>
    </citation>
    <scope>NUCLEOTIDE SEQUENCE</scope>
    <source>
        <strain evidence="2">9144</strain>
    </source>
</reference>
<evidence type="ECO:0000313" key="3">
    <source>
        <dbReference type="Proteomes" id="UP001219525"/>
    </source>
</evidence>